<feature type="region of interest" description="Disordered" evidence="2">
    <location>
        <begin position="621"/>
        <end position="735"/>
    </location>
</feature>
<dbReference type="GO" id="GO:0005634">
    <property type="term" value="C:nucleus"/>
    <property type="evidence" value="ECO:0007669"/>
    <property type="project" value="TreeGrafter"/>
</dbReference>
<dbReference type="Proteomes" id="UP000694920">
    <property type="component" value="Unplaced"/>
</dbReference>
<dbReference type="Pfam" id="PF14075">
    <property type="entry name" value="UBN_AB"/>
    <property type="match status" value="1"/>
</dbReference>
<organism evidence="5 6">
    <name type="scientific">Cephus cinctus</name>
    <name type="common">Wheat stem sawfly</name>
    <dbReference type="NCBI Taxonomy" id="211228"/>
    <lineage>
        <taxon>Eukaryota</taxon>
        <taxon>Metazoa</taxon>
        <taxon>Ecdysozoa</taxon>
        <taxon>Arthropoda</taxon>
        <taxon>Hexapoda</taxon>
        <taxon>Insecta</taxon>
        <taxon>Pterygota</taxon>
        <taxon>Neoptera</taxon>
        <taxon>Endopterygota</taxon>
        <taxon>Hymenoptera</taxon>
        <taxon>Cephoidea</taxon>
        <taxon>Cephidae</taxon>
        <taxon>Cephus</taxon>
    </lineage>
</organism>
<proteinExistence type="predicted"/>
<dbReference type="InterPro" id="IPR026947">
    <property type="entry name" value="UBN_middle_dom"/>
</dbReference>
<dbReference type="GO" id="GO:0006325">
    <property type="term" value="P:chromatin organization"/>
    <property type="evidence" value="ECO:0007669"/>
    <property type="project" value="TreeGrafter"/>
</dbReference>
<dbReference type="Pfam" id="PF08729">
    <property type="entry name" value="HUN"/>
    <property type="match status" value="1"/>
</dbReference>
<dbReference type="PANTHER" id="PTHR21669:SF28">
    <property type="entry name" value="YEMANUCLEIN"/>
    <property type="match status" value="1"/>
</dbReference>
<feature type="region of interest" description="Disordered" evidence="2">
    <location>
        <begin position="888"/>
        <end position="1061"/>
    </location>
</feature>
<accession>A0AAJ7C847</accession>
<dbReference type="PANTHER" id="PTHR21669">
    <property type="entry name" value="CAPZ-INTERACTING PROTEIN AND RELATED PROTEINS"/>
    <property type="match status" value="1"/>
</dbReference>
<feature type="region of interest" description="Disordered" evidence="2">
    <location>
        <begin position="1"/>
        <end position="36"/>
    </location>
</feature>
<dbReference type="KEGG" id="ccin:107271721"/>
<reference evidence="6" key="1">
    <citation type="submission" date="2025-08" db="UniProtKB">
        <authorList>
            <consortium name="RefSeq"/>
        </authorList>
    </citation>
    <scope>IDENTIFICATION</scope>
</reference>
<evidence type="ECO:0000259" key="3">
    <source>
        <dbReference type="Pfam" id="PF08729"/>
    </source>
</evidence>
<feature type="compositionally biased region" description="Basic and acidic residues" evidence="2">
    <location>
        <begin position="888"/>
        <end position="935"/>
    </location>
</feature>
<gene>
    <name evidence="6" type="primary">LOC107271721</name>
</gene>
<dbReference type="GeneID" id="107271721"/>
<feature type="compositionally biased region" description="Low complexity" evidence="2">
    <location>
        <begin position="974"/>
        <end position="998"/>
    </location>
</feature>
<evidence type="ECO:0000256" key="2">
    <source>
        <dbReference type="SAM" id="MobiDB-lite"/>
    </source>
</evidence>
<dbReference type="InterPro" id="IPR014840">
    <property type="entry name" value="HRD"/>
</dbReference>
<feature type="region of interest" description="Disordered" evidence="2">
    <location>
        <begin position="66"/>
        <end position="92"/>
    </location>
</feature>
<feature type="compositionally biased region" description="Low complexity" evidence="2">
    <location>
        <begin position="259"/>
        <end position="271"/>
    </location>
</feature>
<feature type="compositionally biased region" description="Basic and acidic residues" evidence="2">
    <location>
        <begin position="371"/>
        <end position="385"/>
    </location>
</feature>
<evidence type="ECO:0000256" key="1">
    <source>
        <dbReference type="ARBA" id="ARBA00022553"/>
    </source>
</evidence>
<feature type="region of interest" description="Disordered" evidence="2">
    <location>
        <begin position="174"/>
        <end position="325"/>
    </location>
</feature>
<evidence type="ECO:0000313" key="6">
    <source>
        <dbReference type="RefSeq" id="XP_015603533.1"/>
    </source>
</evidence>
<feature type="domain" description="Hpc2-related" evidence="3">
    <location>
        <begin position="114"/>
        <end position="165"/>
    </location>
</feature>
<feature type="compositionally biased region" description="Acidic residues" evidence="2">
    <location>
        <begin position="217"/>
        <end position="226"/>
    </location>
</feature>
<feature type="compositionally biased region" description="Basic and acidic residues" evidence="2">
    <location>
        <begin position="204"/>
        <end position="213"/>
    </location>
</feature>
<feature type="domain" description="Ubinuclein middle" evidence="4">
    <location>
        <begin position="406"/>
        <end position="615"/>
    </location>
</feature>
<sequence>MSEPKRVPLQTLEFPESLGHATKKEKKGEKGKQLAPSFRFTLALPESNEKACPEFNYAQLLKAAEKKRRKEQKRGDENSANGLDPFDDDDDDDKLREMAKRFEAKYGTATAGRKRHNKIDDYVDLGAGYDENDSFIDNTDAYDEIVPEEMTTVLGGFYINCGALEYKTAEGQPLVHNNNNNNNNNIHDEDESSESSEDDAEAAESPKRTEKRILSSTEEDETEDIITVDHPRKKQKLDENVDKKSNHEGIVKKKKKQNLEQSQQQPQQQQQLDLDALNRRKNAIAQNLSKEKPDASEGGGADDPDQERKRAEKSELQRTKCITDKKPDIMKKLEKKTLVNGIDGKKLDLKKLGGKDSNIDDAIESVVNAGRVEDESSRETSDSGKSRGIAGTESECDDGDKEESILPESLPEDLKDIVYKLKLHANNKEGKTKFFNSTVNAYLFSLEEKLRSQCSASIRMQTYDHLAHFLPCSKNTLVNRAKKLLQQEVDCKVKDAMQRLKTAIDSVMPSVVERHNKDCQRIAEEKGIEGSLSDAESTDAEENPNKNSEKLKIPRKRFPWTEETKKLVYEISKARRQYFEVVRPRKETIEPFVANFMESEVFPLWPPGWVRLQTLLSYSNSEPNVKRKAKKPAPTGSSVVSSSANAGVPNCTGRIDAPPSTNNMNPGQERVITPTSFSKTVTASTTASNSLSENPLNFTVAAQSTKTHDINTERKQQPSKYKDKNRESPMMSSSQYENSIVTTTGGTSLSSLAKISAVPTSQLMPHKTNKSHLDKFNLMDLTGSSLSITPVNETQITQKNSKPNDLRKDVVSITAYSDCNLGNASNAVSISETVHSQSGHVSVSRQQPQDTVSYLTTQMQQQPSSVSSHSKSFPLKHRFLQESIEVAKSSEKIRSDEKDSEVSKSERREKRRDRDRDRDRDRGRGGDGKHSGKSHDAKKRKKEQRLDSGVNEVQQTLIPSTSATTGSGDALGCSVAQTQAQSQKQQQQQQPHSQPAASLSTKEQEQRQIDETVAATSFLSRIINDEPQSSRVISEPPRKEAPSLAEEPAGGNVIQPTEQENDVQMVMRSLKELEEMQNSPNHSPGGGMQKPSKSNVQYIGYQEDYLRLYHKKEDKLRIPKKEEPHW</sequence>
<keyword evidence="1" id="KW-0597">Phosphoprotein</keyword>
<dbReference type="RefSeq" id="XP_015603533.1">
    <property type="nucleotide sequence ID" value="XM_015748047.2"/>
</dbReference>
<feature type="compositionally biased region" description="Basic and acidic residues" evidence="2">
    <location>
        <begin position="706"/>
        <end position="727"/>
    </location>
</feature>
<feature type="compositionally biased region" description="Basic and acidic residues" evidence="2">
    <location>
        <begin position="306"/>
        <end position="325"/>
    </location>
</feature>
<feature type="compositionally biased region" description="Basic and acidic residues" evidence="2">
    <location>
        <begin position="236"/>
        <end position="251"/>
    </location>
</feature>
<dbReference type="AlphaFoldDB" id="A0AAJ7C847"/>
<feature type="region of interest" description="Disordered" evidence="2">
    <location>
        <begin position="370"/>
        <end position="407"/>
    </location>
</feature>
<name>A0AAJ7C847_CEPCN</name>
<evidence type="ECO:0000313" key="5">
    <source>
        <dbReference type="Proteomes" id="UP000694920"/>
    </source>
</evidence>
<feature type="compositionally biased region" description="Acidic residues" evidence="2">
    <location>
        <begin position="188"/>
        <end position="202"/>
    </location>
</feature>
<protein>
    <submittedName>
        <fullName evidence="6">Yemanuclein isoform X1</fullName>
    </submittedName>
</protein>
<dbReference type="CTD" id="43439"/>
<feature type="compositionally biased region" description="Polar residues" evidence="2">
    <location>
        <begin position="951"/>
        <end position="967"/>
    </location>
</feature>
<feature type="region of interest" description="Disordered" evidence="2">
    <location>
        <begin position="1075"/>
        <end position="1096"/>
    </location>
</feature>
<evidence type="ECO:0000259" key="4">
    <source>
        <dbReference type="Pfam" id="PF14075"/>
    </source>
</evidence>
<feature type="region of interest" description="Disordered" evidence="2">
    <location>
        <begin position="529"/>
        <end position="550"/>
    </location>
</feature>
<feature type="compositionally biased region" description="Polar residues" evidence="2">
    <location>
        <begin position="673"/>
        <end position="705"/>
    </location>
</feature>
<keyword evidence="5" id="KW-1185">Reference proteome</keyword>